<gene>
    <name evidence="1" type="ORF">VV01_07255</name>
</gene>
<dbReference type="Gene3D" id="2.130.10.10">
    <property type="entry name" value="YVTN repeat-like/Quinoprotein amine dehydrogenase"/>
    <property type="match status" value="2"/>
</dbReference>
<dbReference type="InterPro" id="IPR015943">
    <property type="entry name" value="WD40/YVTN_repeat-like_dom_sf"/>
</dbReference>
<dbReference type="OrthoDB" id="4868761at2"/>
<dbReference type="STRING" id="1631356.VV01_07255"/>
<dbReference type="Proteomes" id="UP000037397">
    <property type="component" value="Unassembled WGS sequence"/>
</dbReference>
<evidence type="ECO:0000313" key="2">
    <source>
        <dbReference type="Proteomes" id="UP000037397"/>
    </source>
</evidence>
<accession>A0A0L6CGR9</accession>
<dbReference type="RefSeq" id="WP_050669306.1">
    <property type="nucleotide sequence ID" value="NZ_LAIR01000002.1"/>
</dbReference>
<proteinExistence type="predicted"/>
<name>A0A0L6CGR9_9MICO</name>
<evidence type="ECO:0000313" key="1">
    <source>
        <dbReference type="EMBL" id="KNX36992.1"/>
    </source>
</evidence>
<organism evidence="1 2">
    <name type="scientific">Luteipulveratus halotolerans</name>
    <dbReference type="NCBI Taxonomy" id="1631356"/>
    <lineage>
        <taxon>Bacteria</taxon>
        <taxon>Bacillati</taxon>
        <taxon>Actinomycetota</taxon>
        <taxon>Actinomycetes</taxon>
        <taxon>Micrococcales</taxon>
        <taxon>Dermacoccaceae</taxon>
        <taxon>Luteipulveratus</taxon>
    </lineage>
</organism>
<dbReference type="EMBL" id="LAIR01000002">
    <property type="protein sequence ID" value="KNX36992.1"/>
    <property type="molecule type" value="Genomic_DNA"/>
</dbReference>
<protein>
    <recommendedName>
        <fullName evidence="3">Sialidase domain-containing protein</fullName>
    </recommendedName>
</protein>
<dbReference type="SUPFAM" id="SSF110296">
    <property type="entry name" value="Oligoxyloglucan reducing end-specific cellobiohydrolase"/>
    <property type="match status" value="1"/>
</dbReference>
<dbReference type="AlphaFoldDB" id="A0A0L6CGR9"/>
<dbReference type="CDD" id="cd15482">
    <property type="entry name" value="Sialidase_non-viral"/>
    <property type="match status" value="1"/>
</dbReference>
<evidence type="ECO:0008006" key="3">
    <source>
        <dbReference type="Google" id="ProtNLM"/>
    </source>
</evidence>
<comment type="caution">
    <text evidence="1">The sequence shown here is derived from an EMBL/GenBank/DDBJ whole genome shotgun (WGS) entry which is preliminary data.</text>
</comment>
<sequence>MNDERREPHEADDDVARFFAAERDDIRPDRAGPAEWQRIVQGASTRTGRRSWWGPAVGAAAAVAVGVAGWSLHQTTFGQGEVTRGAAVATSTTPTVQRMEQGTATKTSALQVSGPVDPAFRTWSLSYADQGTIYALGEGRCDGKACPAVIRSSDDGASWRSVHSFAQADMDGSTGDQRPLVQPQDAITEARFASPQVGYVFGGDLWATRDAGATFTQMAHPGETVLDVEIDGEQKVVVLSADGCSTGGCSGPLYVSRTTTAERTVQGPVATRRLGGRVADAQLVLRNGQVYVQPAAGAGGPMRLDGTRLTSLSSPAECAGRPLEAMTSAAGEKDLLYAACEIRTAGSTAQFRLVRSADDGRTWSAAAGELSMPRAGRLSLAATRAGKVVATSGGPRSPRVTVGVQHLQVTGDGGRTWTRPLRSAPEDGFDWTASPGAAQVYAVPRTVRGYWHSSDDGRTWEVVDPATHGGATPTAAR</sequence>
<reference evidence="2" key="1">
    <citation type="submission" date="2015-03" db="EMBL/GenBank/DDBJ databases">
        <title>Luteipulveratus halotolerans sp. nov., a novel actinobacterium (Dermacoccaceae) from Sarawak, Malaysia.</title>
        <authorList>
            <person name="Juboi H."/>
            <person name="Basik A."/>
            <person name="Shamsul S.S."/>
            <person name="Arnold P."/>
            <person name="Schmitt E.K."/>
            <person name="Sanglier J.-J."/>
            <person name="Yeo T."/>
        </authorList>
    </citation>
    <scope>NUCLEOTIDE SEQUENCE [LARGE SCALE GENOMIC DNA]</scope>
    <source>
        <strain evidence="2">C296001</strain>
    </source>
</reference>
<keyword evidence="2" id="KW-1185">Reference proteome</keyword>